<feature type="region of interest" description="Disordered" evidence="1">
    <location>
        <begin position="1219"/>
        <end position="1340"/>
    </location>
</feature>
<dbReference type="InterPro" id="IPR005062">
    <property type="entry name" value="SAC3/GANP/THP3_conserved"/>
</dbReference>
<feature type="compositionally biased region" description="Basic residues" evidence="1">
    <location>
        <begin position="1404"/>
        <end position="1413"/>
    </location>
</feature>
<feature type="compositionally biased region" description="Low complexity" evidence="1">
    <location>
        <begin position="960"/>
        <end position="982"/>
    </location>
</feature>
<dbReference type="PANTHER" id="PTHR12436">
    <property type="entry name" value="80 KDA MCM3-ASSOCIATED PROTEIN"/>
    <property type="match status" value="1"/>
</dbReference>
<feature type="region of interest" description="Disordered" evidence="1">
    <location>
        <begin position="1458"/>
        <end position="1540"/>
    </location>
</feature>
<feature type="compositionally biased region" description="Polar residues" evidence="1">
    <location>
        <begin position="917"/>
        <end position="938"/>
    </location>
</feature>
<feature type="compositionally biased region" description="Low complexity" evidence="1">
    <location>
        <begin position="41"/>
        <end position="68"/>
    </location>
</feature>
<evidence type="ECO:0000259" key="2">
    <source>
        <dbReference type="Pfam" id="PF03399"/>
    </source>
</evidence>
<gene>
    <name evidence="3" type="ORF">C8A00DRAFT_14290</name>
</gene>
<comment type="caution">
    <text evidence="3">The sequence shown here is derived from an EMBL/GenBank/DDBJ whole genome shotgun (WGS) entry which is preliminary data.</text>
</comment>
<evidence type="ECO:0000313" key="3">
    <source>
        <dbReference type="EMBL" id="KAK4154579.1"/>
    </source>
</evidence>
<dbReference type="GO" id="GO:0005737">
    <property type="term" value="C:cytoplasm"/>
    <property type="evidence" value="ECO:0007669"/>
    <property type="project" value="TreeGrafter"/>
</dbReference>
<feature type="region of interest" description="Disordered" evidence="1">
    <location>
        <begin position="776"/>
        <end position="998"/>
    </location>
</feature>
<feature type="compositionally biased region" description="Low complexity" evidence="1">
    <location>
        <begin position="138"/>
        <end position="148"/>
    </location>
</feature>
<feature type="compositionally biased region" description="Low complexity" evidence="1">
    <location>
        <begin position="776"/>
        <end position="788"/>
    </location>
</feature>
<protein>
    <submittedName>
        <fullName evidence="3">SAC3/GANP/Nin1/mts3/eIF-3 p25 family-domain-containing protein</fullName>
    </submittedName>
</protein>
<dbReference type="Proteomes" id="UP001302745">
    <property type="component" value="Unassembled WGS sequence"/>
</dbReference>
<dbReference type="InterPro" id="IPR045107">
    <property type="entry name" value="SAC3/GANP/THP3"/>
</dbReference>
<feature type="compositionally biased region" description="Polar residues" evidence="1">
    <location>
        <begin position="797"/>
        <end position="845"/>
    </location>
</feature>
<feature type="compositionally biased region" description="Polar residues" evidence="1">
    <location>
        <begin position="893"/>
        <end position="910"/>
    </location>
</feature>
<feature type="compositionally biased region" description="Basic and acidic residues" evidence="1">
    <location>
        <begin position="1240"/>
        <end position="1260"/>
    </location>
</feature>
<dbReference type="GO" id="GO:0070390">
    <property type="term" value="C:transcription export complex 2"/>
    <property type="evidence" value="ECO:0007669"/>
    <property type="project" value="TreeGrafter"/>
</dbReference>
<feature type="region of interest" description="Disordered" evidence="1">
    <location>
        <begin position="1"/>
        <end position="245"/>
    </location>
</feature>
<evidence type="ECO:0000313" key="4">
    <source>
        <dbReference type="Proteomes" id="UP001302745"/>
    </source>
</evidence>
<dbReference type="GO" id="GO:0006406">
    <property type="term" value="P:mRNA export from nucleus"/>
    <property type="evidence" value="ECO:0007669"/>
    <property type="project" value="TreeGrafter"/>
</dbReference>
<feature type="compositionally biased region" description="Polar residues" evidence="1">
    <location>
        <begin position="25"/>
        <end position="40"/>
    </location>
</feature>
<feature type="compositionally biased region" description="Gly residues" evidence="1">
    <location>
        <begin position="171"/>
        <end position="180"/>
    </location>
</feature>
<feature type="region of interest" description="Disordered" evidence="1">
    <location>
        <begin position="1361"/>
        <end position="1419"/>
    </location>
</feature>
<feature type="compositionally biased region" description="Low complexity" evidence="1">
    <location>
        <begin position="1273"/>
        <end position="1299"/>
    </location>
</feature>
<feature type="region of interest" description="Disordered" evidence="1">
    <location>
        <begin position="1111"/>
        <end position="1171"/>
    </location>
</feature>
<feature type="compositionally biased region" description="Basic residues" evidence="1">
    <location>
        <begin position="1482"/>
        <end position="1493"/>
    </location>
</feature>
<feature type="region of interest" description="Disordered" evidence="1">
    <location>
        <begin position="736"/>
        <end position="755"/>
    </location>
</feature>
<reference evidence="3" key="1">
    <citation type="journal article" date="2023" name="Mol. Phylogenet. Evol.">
        <title>Genome-scale phylogeny and comparative genomics of the fungal order Sordariales.</title>
        <authorList>
            <person name="Hensen N."/>
            <person name="Bonometti L."/>
            <person name="Westerberg I."/>
            <person name="Brannstrom I.O."/>
            <person name="Guillou S."/>
            <person name="Cros-Aarteil S."/>
            <person name="Calhoun S."/>
            <person name="Haridas S."/>
            <person name="Kuo A."/>
            <person name="Mondo S."/>
            <person name="Pangilinan J."/>
            <person name="Riley R."/>
            <person name="LaButti K."/>
            <person name="Andreopoulos B."/>
            <person name="Lipzen A."/>
            <person name="Chen C."/>
            <person name="Yan M."/>
            <person name="Daum C."/>
            <person name="Ng V."/>
            <person name="Clum A."/>
            <person name="Steindorff A."/>
            <person name="Ohm R.A."/>
            <person name="Martin F."/>
            <person name="Silar P."/>
            <person name="Natvig D.O."/>
            <person name="Lalanne C."/>
            <person name="Gautier V."/>
            <person name="Ament-Velasquez S.L."/>
            <person name="Kruys A."/>
            <person name="Hutchinson M.I."/>
            <person name="Powell A.J."/>
            <person name="Barry K."/>
            <person name="Miller A.N."/>
            <person name="Grigoriev I.V."/>
            <person name="Debuchy R."/>
            <person name="Gladieux P."/>
            <person name="Hiltunen Thoren M."/>
            <person name="Johannesson H."/>
        </authorList>
    </citation>
    <scope>NUCLEOTIDE SEQUENCE</scope>
    <source>
        <strain evidence="3">CBS 538.74</strain>
    </source>
</reference>
<dbReference type="Gene3D" id="1.25.40.990">
    <property type="match status" value="1"/>
</dbReference>
<accession>A0AAN6VNU3</accession>
<organism evidence="3 4">
    <name type="scientific">Chaetomidium leptoderma</name>
    <dbReference type="NCBI Taxonomy" id="669021"/>
    <lineage>
        <taxon>Eukaryota</taxon>
        <taxon>Fungi</taxon>
        <taxon>Dikarya</taxon>
        <taxon>Ascomycota</taxon>
        <taxon>Pezizomycotina</taxon>
        <taxon>Sordariomycetes</taxon>
        <taxon>Sordariomycetidae</taxon>
        <taxon>Sordariales</taxon>
        <taxon>Chaetomiaceae</taxon>
        <taxon>Chaetomidium</taxon>
    </lineage>
</organism>
<feature type="compositionally biased region" description="Polar residues" evidence="1">
    <location>
        <begin position="195"/>
        <end position="221"/>
    </location>
</feature>
<feature type="compositionally biased region" description="Polar residues" evidence="1">
    <location>
        <begin position="875"/>
        <end position="884"/>
    </location>
</feature>
<dbReference type="EMBL" id="MU856908">
    <property type="protein sequence ID" value="KAK4154579.1"/>
    <property type="molecule type" value="Genomic_DNA"/>
</dbReference>
<reference evidence="3" key="2">
    <citation type="submission" date="2023-05" db="EMBL/GenBank/DDBJ databases">
        <authorList>
            <consortium name="Lawrence Berkeley National Laboratory"/>
            <person name="Steindorff A."/>
            <person name="Hensen N."/>
            <person name="Bonometti L."/>
            <person name="Westerberg I."/>
            <person name="Brannstrom I.O."/>
            <person name="Guillou S."/>
            <person name="Cros-Aarteil S."/>
            <person name="Calhoun S."/>
            <person name="Haridas S."/>
            <person name="Kuo A."/>
            <person name="Mondo S."/>
            <person name="Pangilinan J."/>
            <person name="Riley R."/>
            <person name="Labutti K."/>
            <person name="Andreopoulos B."/>
            <person name="Lipzen A."/>
            <person name="Chen C."/>
            <person name="Yanf M."/>
            <person name="Daum C."/>
            <person name="Ng V."/>
            <person name="Clum A."/>
            <person name="Ohm R."/>
            <person name="Martin F."/>
            <person name="Silar P."/>
            <person name="Natvig D."/>
            <person name="Lalanne C."/>
            <person name="Gautier V."/>
            <person name="Ament-Velasquez S.L."/>
            <person name="Kruys A."/>
            <person name="Hutchinson M.I."/>
            <person name="Powell A.J."/>
            <person name="Barry K."/>
            <person name="Miller A.N."/>
            <person name="Grigoriev I.V."/>
            <person name="Debuchy R."/>
            <person name="Gladieux P."/>
            <person name="Thoren M.H."/>
            <person name="Johannesson H."/>
        </authorList>
    </citation>
    <scope>NUCLEOTIDE SEQUENCE</scope>
    <source>
        <strain evidence="3">CBS 538.74</strain>
    </source>
</reference>
<sequence>MAAPANNPFGSPPPQVFHNPFGASTAGQSTSMFGKPVQNTFAAPAPNSNAFGAPAANPFGAPANNPFGEPAPGSRPSSAGNPFGAPSSRQASPSVAHNPFSKPSAQAQVKNHFGATQGVPGSGRSPSPFGARAPPTGPSSQSSAPGAADTNAMGRRNKPTGGKPPATNTAGGFGGRGGHSQGPQRATPFAGTKPFSKQPNGQGTVTNASIQPGGRNKQQGGQDRYQPPLGQHGKQLLTTAGGPSERTKQLSTFAFNYANKLYDHLKKENITPPQGLADPGDPDKRGAVESLKESYKKYRARVYATLRKVDLIDDPEKRRKLEDALPFKGICEDMCPDFERVYRIAEYDVKKEEKETRPDGLSRWPDTSLMVKKFGRSAAGQDAPLPMDVRSVDALRRTTDYLFNELLQSESNLPSMHNFLWDRTRAVRKDFTFHSQKSANEMKDMVYCFETITRFHATALHLLSRKGVANDDFDQKQEIEQLGRTILSLIEAYDVCRDKRVHCENEPEFRAYYLLLNAHDPSIARRIPAWGKEYWFESEEVQTALSLIQSMDDVREPKGPIKPRRPTTLSDTSFTNYFSIVEDSRVSYTMACIAEVHFTTVRQGILRNLVRGYARHRDAPRTITAADLNMMLRFDTAEEAVEFAELHDFEFSTWVPEGKNRVPEPYLLLNNKKKHVPSPRVRQAFSGKVIERKRKTQSLPHVIYNTIFEEAADQLPSAESSPDGLFVSRSAASEDLASDSPTFLPPAQPSVAPAAAPSPFGSAAMGSPFTIGAPAPAFPGFPASQPSAPTAPGPFSALSQPTTQAQAGKSPFSFLNQPPASSTAGTTANPPSVQGQPAQLGQTTAFPPAAVKPSEVPSPFASLKGPGSAALPSLAQATQQQPSASFPFAPSFLGNTTPKPATSFPSTQDVTKPAESVPSTSIPGSTPLVGTSPFSTPSLARPPEQQATTAEPAVPSIFVSPPSATAPAPATQGAPLGLFTAPSQPPGQPPSAFTSSTPAVSALSKFTAAPPIPQPPPKRDLIGDFTKWFVTGDQGLMEQFAEEMLQNMLWDVWQDFGRQEAERKWREQDEESWRIAREHQNYRLRVKYFYRWRKNARSLATKRILRQGKEKMRVYREQQRATKKQQQEEKEQAEREARRAAKRQLMEDGHRLSLLASSTQRRGSVAYSTDHNPEEQLLASGIFSGLREDPRSVARRVVREDGWALASASRSFRYAESELELEPARSPRDSPDASSVGGGGKREGWKTRSLREKFGMEPRRSLSASGSVANGGSFMSSSSRFRQSLPGNANNKTTNFSSSSRKRSAEEESDDEPGAKRQSVLYGTNGVKTNNGLAKSRHWDLRARGFVPLPDGNWLPEAIAMSSSSATRNNNKEEGSSSRTTRGQRYTFASGASSDVDMTSDAGHHHHNPHHRAPSPTPSDLHLRLARLKKPRAHHQGHGHGHGHSVDLGRFAMTEEERGGILSTSPPHPPPFGGGSIMPPPARRHSGGKRKRRSSDDIMHDGPEEEERELSPPSAKKKAILLDVGAGAGPGREETNAMVENTRRMLRELREFMDRSDRDEQREDVYLEGY</sequence>
<proteinExistence type="predicted"/>
<keyword evidence="4" id="KW-1185">Reference proteome</keyword>
<feature type="compositionally biased region" description="Polar residues" evidence="1">
    <location>
        <begin position="87"/>
        <end position="109"/>
    </location>
</feature>
<dbReference type="Pfam" id="PF03399">
    <property type="entry name" value="SAC3_GANP"/>
    <property type="match status" value="1"/>
</dbReference>
<name>A0AAN6VNU3_9PEZI</name>
<feature type="domain" description="SAC3/GANP/THP3 conserved" evidence="2">
    <location>
        <begin position="334"/>
        <end position="652"/>
    </location>
</feature>
<feature type="compositionally biased region" description="Basic and acidic residues" evidence="1">
    <location>
        <begin position="1531"/>
        <end position="1540"/>
    </location>
</feature>
<feature type="compositionally biased region" description="Basic and acidic residues" evidence="1">
    <location>
        <begin position="1111"/>
        <end position="1151"/>
    </location>
</feature>
<feature type="compositionally biased region" description="Polar residues" evidence="1">
    <location>
        <begin position="1155"/>
        <end position="1170"/>
    </location>
</feature>
<dbReference type="PANTHER" id="PTHR12436:SF3">
    <property type="entry name" value="GERMINAL-CENTER ASSOCIATED NUCLEAR PROTEIN"/>
    <property type="match status" value="1"/>
</dbReference>
<feature type="compositionally biased region" description="Basic and acidic residues" evidence="1">
    <location>
        <begin position="1222"/>
        <end position="1231"/>
    </location>
</feature>
<evidence type="ECO:0000256" key="1">
    <source>
        <dbReference type="SAM" id="MobiDB-lite"/>
    </source>
</evidence>